<name>A0A858SVU0_9RHOB</name>
<keyword evidence="4" id="KW-0574">Periplasm</keyword>
<dbReference type="EMBL" id="CP048788">
    <property type="protein sequence ID" value="QJF51942.1"/>
    <property type="molecule type" value="Genomic_DNA"/>
</dbReference>
<dbReference type="RefSeq" id="WP_169641160.1">
    <property type="nucleotide sequence ID" value="NZ_CP048788.1"/>
</dbReference>
<comment type="subcellular location">
    <subcellularLocation>
        <location evidence="1">Periplasm</location>
    </subcellularLocation>
</comment>
<evidence type="ECO:0000313" key="6">
    <source>
        <dbReference type="Proteomes" id="UP000503308"/>
    </source>
</evidence>
<dbReference type="Pfam" id="PF13416">
    <property type="entry name" value="SBP_bac_8"/>
    <property type="match status" value="1"/>
</dbReference>
<accession>A0A858SVU0</accession>
<dbReference type="GO" id="GO:0015846">
    <property type="term" value="P:polyamine transport"/>
    <property type="evidence" value="ECO:0007669"/>
    <property type="project" value="InterPro"/>
</dbReference>
<reference evidence="5 6" key="1">
    <citation type="submission" date="2020-02" db="EMBL/GenBank/DDBJ databases">
        <title>Genome sequence of Roseobacter ponti.</title>
        <authorList>
            <person name="Hollensteiner J."/>
            <person name="Schneider D."/>
            <person name="Poehlein A."/>
            <person name="Daniel R."/>
        </authorList>
    </citation>
    <scope>NUCLEOTIDE SEQUENCE [LARGE SCALE GENOMIC DNA]</scope>
    <source>
        <strain evidence="5 6">DSM 106830</strain>
    </source>
</reference>
<dbReference type="GO" id="GO:0042597">
    <property type="term" value="C:periplasmic space"/>
    <property type="evidence" value="ECO:0007669"/>
    <property type="project" value="UniProtKB-SubCell"/>
</dbReference>
<keyword evidence="6" id="KW-1185">Reference proteome</keyword>
<gene>
    <name evidence="5" type="ORF">G3256_12580</name>
</gene>
<organism evidence="5 6">
    <name type="scientific">Roseobacter ponti</name>
    <dbReference type="NCBI Taxonomy" id="1891787"/>
    <lineage>
        <taxon>Bacteria</taxon>
        <taxon>Pseudomonadati</taxon>
        <taxon>Pseudomonadota</taxon>
        <taxon>Alphaproteobacteria</taxon>
        <taxon>Rhodobacterales</taxon>
        <taxon>Roseobacteraceae</taxon>
        <taxon>Roseobacter</taxon>
    </lineage>
</organism>
<evidence type="ECO:0000256" key="2">
    <source>
        <dbReference type="ARBA" id="ARBA00022448"/>
    </source>
</evidence>
<evidence type="ECO:0000313" key="5">
    <source>
        <dbReference type="EMBL" id="QJF51942.1"/>
    </source>
</evidence>
<keyword evidence="2" id="KW-0813">Transport</keyword>
<evidence type="ECO:0000256" key="1">
    <source>
        <dbReference type="ARBA" id="ARBA00004418"/>
    </source>
</evidence>
<dbReference type="PANTHER" id="PTHR30222:SF17">
    <property type="entry name" value="SPERMIDINE_PUTRESCINE-BINDING PERIPLASMIC PROTEIN"/>
    <property type="match status" value="1"/>
</dbReference>
<dbReference type="GO" id="GO:0019808">
    <property type="term" value="F:polyamine binding"/>
    <property type="evidence" value="ECO:0007669"/>
    <property type="project" value="InterPro"/>
</dbReference>
<protein>
    <submittedName>
        <fullName evidence="5">Extracellular solute-binding protein</fullName>
    </submittedName>
</protein>
<dbReference type="Gene3D" id="3.40.190.10">
    <property type="entry name" value="Periplasmic binding protein-like II"/>
    <property type="match status" value="2"/>
</dbReference>
<dbReference type="InterPro" id="IPR006059">
    <property type="entry name" value="SBP"/>
</dbReference>
<evidence type="ECO:0000256" key="3">
    <source>
        <dbReference type="ARBA" id="ARBA00022729"/>
    </source>
</evidence>
<evidence type="ECO:0000256" key="4">
    <source>
        <dbReference type="ARBA" id="ARBA00022764"/>
    </source>
</evidence>
<sequence>MDIKDQLGSMRAGEISRRTFTRNLLAAGVGITAAPLATRKAMAAAGDQATFFTWGGYDIPELFVPYKEKNGELPNFSIFGGSEEALTKMRGGFVVDVSHPCNSGLPRWVQSGLFQPIDTSRLTNWGDVMPELVSLPGNDADAGNVWLAPFDWGQTSITYRTDLFEVEGEESWDMLWDERYSGRLGSLASGGDAWWCGAIKAGVPMDQIHTDEAFEKIAAVMREQRPLLRTYTDDTTTLEQALASGEMVAAMTWNSSATVLKAEGVPVKFASPKEGALTWVCGLMIHKDAPNIDKAYEVIDSLLSVDSGKFMINDYGYGHSNNKSFEQFDAETLAGLGLSDTPADILGAGHFQVPQTQEWETKMNTVFEEIKAGF</sequence>
<dbReference type="PRINTS" id="PR00909">
    <property type="entry name" value="SPERMDNBNDNG"/>
</dbReference>
<dbReference type="Proteomes" id="UP000503308">
    <property type="component" value="Chromosome"/>
</dbReference>
<dbReference type="AlphaFoldDB" id="A0A858SVU0"/>
<dbReference type="InterPro" id="IPR006311">
    <property type="entry name" value="TAT_signal"/>
</dbReference>
<dbReference type="InterPro" id="IPR001188">
    <property type="entry name" value="Sperm_putr-bd"/>
</dbReference>
<dbReference type="PROSITE" id="PS51318">
    <property type="entry name" value="TAT"/>
    <property type="match status" value="1"/>
</dbReference>
<dbReference type="KEGG" id="rpon:G3256_12580"/>
<dbReference type="SUPFAM" id="SSF53850">
    <property type="entry name" value="Periplasmic binding protein-like II"/>
    <property type="match status" value="1"/>
</dbReference>
<keyword evidence="3" id="KW-0732">Signal</keyword>
<dbReference type="PANTHER" id="PTHR30222">
    <property type="entry name" value="SPERMIDINE/PUTRESCINE-BINDING PERIPLASMIC PROTEIN"/>
    <property type="match status" value="1"/>
</dbReference>
<proteinExistence type="predicted"/>